<dbReference type="Proteomes" id="UP000244384">
    <property type="component" value="Chromosome"/>
</dbReference>
<dbReference type="PANTHER" id="PTHR43767:SF1">
    <property type="entry name" value="NONRIBOSOMAL PEPTIDE SYNTHASE PES1 (EUROFUNG)-RELATED"/>
    <property type="match status" value="1"/>
</dbReference>
<dbReference type="KEGG" id="aez:C3E78_01880"/>
<proteinExistence type="inferred from homology"/>
<dbReference type="OrthoDB" id="9803968at2"/>
<dbReference type="RefSeq" id="WP_108576716.1">
    <property type="nucleotide sequence ID" value="NZ_CP026952.1"/>
</dbReference>
<dbReference type="Gene3D" id="3.30.300.30">
    <property type="match status" value="1"/>
</dbReference>
<keyword evidence="2 3" id="KW-0436">Ligase</keyword>
<dbReference type="InterPro" id="IPR000873">
    <property type="entry name" value="AMP-dep_synth/lig_dom"/>
</dbReference>
<reference evidence="4" key="1">
    <citation type="submission" date="2018-01" db="EMBL/GenBank/DDBJ databases">
        <authorList>
            <person name="Li J."/>
        </authorList>
    </citation>
    <scope>NUCLEOTIDE SEQUENCE [LARGE SCALE GENOMIC DNA]</scope>
    <source>
        <strain evidence="4">592</strain>
    </source>
</reference>
<dbReference type="InterPro" id="IPR045851">
    <property type="entry name" value="AMP-bd_C_sf"/>
</dbReference>
<dbReference type="InterPro" id="IPR025110">
    <property type="entry name" value="AMP-bd_C"/>
</dbReference>
<comment type="similarity">
    <text evidence="1">Belongs to the ATP-dependent AMP-binding enzyme family.</text>
</comment>
<evidence type="ECO:0000256" key="2">
    <source>
        <dbReference type="ARBA" id="ARBA00022598"/>
    </source>
</evidence>
<dbReference type="PROSITE" id="PS00455">
    <property type="entry name" value="AMP_BINDING"/>
    <property type="match status" value="1"/>
</dbReference>
<dbReference type="Pfam" id="PF00501">
    <property type="entry name" value="AMP-binding"/>
    <property type="match status" value="1"/>
</dbReference>
<accession>A0A2S0WIL3</accession>
<evidence type="ECO:0000313" key="3">
    <source>
        <dbReference type="EMBL" id="AWB91070.1"/>
    </source>
</evidence>
<dbReference type="InterPro" id="IPR020845">
    <property type="entry name" value="AMP-binding_CS"/>
</dbReference>
<dbReference type="NCBIfam" id="NF004837">
    <property type="entry name" value="PRK06187.1"/>
    <property type="match status" value="1"/>
</dbReference>
<organism evidence="3 4">
    <name type="scientific">Aeromicrobium chenweiae</name>
    <dbReference type="NCBI Taxonomy" id="2079793"/>
    <lineage>
        <taxon>Bacteria</taxon>
        <taxon>Bacillati</taxon>
        <taxon>Actinomycetota</taxon>
        <taxon>Actinomycetes</taxon>
        <taxon>Propionibacteriales</taxon>
        <taxon>Nocardioidaceae</taxon>
        <taxon>Aeromicrobium</taxon>
    </lineage>
</organism>
<dbReference type="InterPro" id="IPR042099">
    <property type="entry name" value="ANL_N_sf"/>
</dbReference>
<dbReference type="GO" id="GO:0016878">
    <property type="term" value="F:acid-thiol ligase activity"/>
    <property type="evidence" value="ECO:0007669"/>
    <property type="project" value="UniProtKB-ARBA"/>
</dbReference>
<name>A0A2S0WIL3_9ACTN</name>
<sequence length="521" mass="55944">MTATIPPATFLPDFLAARAAERPDRPCWLFGDRTWTWSEAYDSVRQAAGALQADGVRRGDRVAILDKNSPAVLQILLGGCHLGAATTVVNWRLAGDELEYVLNDCGATIVFVGHQLLDQLALVRERLQHAQKIIVIGGEGDELEGWLAAGAPTERQPEVEPDDVCVVMYSSGTTGRPKGVQLTQAAMVEHSLNGSGDTRYDDGDMMLVAMPMFHVGGTSYALLGPVLGVPGYIVPEVEASLMAGGMMAGATHAFLVPAVVAALVAAGPEAMALFGRLKAVGYGAAPMPLPVLRAAMQAWPDTEFQQVYGMTEFGGVITVLDDAAHRDEAHPERLVSAGRPVAKAEMRIVDPTTLQDVPVGGSGEVWFRTPQATVGYIGRPDATAELITPDGWVRTGDLGRVDEDGFLFIEDRLKDMIITGGENVYSPEVERVLAEHPAVAEIAIIGVPDDRWGETVKAVVAFRPDRSATAEELIAYAREHLAGYKVPSSIDVVEALPRNPSGKILKRDLRKPYWGDAPRQV</sequence>
<dbReference type="InterPro" id="IPR050237">
    <property type="entry name" value="ATP-dep_AMP-bd_enzyme"/>
</dbReference>
<dbReference type="FunFam" id="3.30.300.30:FF:000008">
    <property type="entry name" value="2,3-dihydroxybenzoate-AMP ligase"/>
    <property type="match status" value="1"/>
</dbReference>
<dbReference type="EMBL" id="CP026952">
    <property type="protein sequence ID" value="AWB91070.1"/>
    <property type="molecule type" value="Genomic_DNA"/>
</dbReference>
<accession>A0A5F2EQZ7</accession>
<keyword evidence="4" id="KW-1185">Reference proteome</keyword>
<dbReference type="AlphaFoldDB" id="A0A2S0WIL3"/>
<dbReference type="SUPFAM" id="SSF56801">
    <property type="entry name" value="Acetyl-CoA synthetase-like"/>
    <property type="match status" value="1"/>
</dbReference>
<evidence type="ECO:0000256" key="1">
    <source>
        <dbReference type="ARBA" id="ARBA00006432"/>
    </source>
</evidence>
<dbReference type="Gene3D" id="3.40.50.12780">
    <property type="entry name" value="N-terminal domain of ligase-like"/>
    <property type="match status" value="1"/>
</dbReference>
<protein>
    <submittedName>
        <fullName evidence="3">Long-chain fatty acid--CoA ligase</fullName>
    </submittedName>
</protein>
<evidence type="ECO:0000313" key="4">
    <source>
        <dbReference type="Proteomes" id="UP000244384"/>
    </source>
</evidence>
<dbReference type="Pfam" id="PF13193">
    <property type="entry name" value="AMP-binding_C"/>
    <property type="match status" value="1"/>
</dbReference>
<dbReference type="PANTHER" id="PTHR43767">
    <property type="entry name" value="LONG-CHAIN-FATTY-ACID--COA LIGASE"/>
    <property type="match status" value="1"/>
</dbReference>
<gene>
    <name evidence="3" type="ORF">C3E78_01880</name>
</gene>